<name>A0A512JER9_9HYPH</name>
<comment type="caution">
    <text evidence="1">The sequence shown here is derived from an EMBL/GenBank/DDBJ whole genome shotgun (WGS) entry which is preliminary data.</text>
</comment>
<protein>
    <submittedName>
        <fullName evidence="1">Uncharacterized protein</fullName>
    </submittedName>
</protein>
<evidence type="ECO:0000313" key="2">
    <source>
        <dbReference type="Proteomes" id="UP000321750"/>
    </source>
</evidence>
<dbReference type="EMBL" id="BJZV01000001">
    <property type="protein sequence ID" value="GEP08446.1"/>
    <property type="molecule type" value="Genomic_DNA"/>
</dbReference>
<evidence type="ECO:0000313" key="1">
    <source>
        <dbReference type="EMBL" id="GEP08446.1"/>
    </source>
</evidence>
<sequence>MSRRDGRGTPLARLIAASTRAVTMTRAATKARGSACGATNRAVTNPVAQITTNRLGIRVVGSATDVLGMIQGLEHVCGQ</sequence>
<accession>A0A512JER9</accession>
<dbReference type="Proteomes" id="UP000321750">
    <property type="component" value="Unassembled WGS sequence"/>
</dbReference>
<organism evidence="1 2">
    <name type="scientific">Methylobacterium gnaphalii</name>
    <dbReference type="NCBI Taxonomy" id="1010610"/>
    <lineage>
        <taxon>Bacteria</taxon>
        <taxon>Pseudomonadati</taxon>
        <taxon>Pseudomonadota</taxon>
        <taxon>Alphaproteobacteria</taxon>
        <taxon>Hyphomicrobiales</taxon>
        <taxon>Methylobacteriaceae</taxon>
        <taxon>Methylobacterium</taxon>
    </lineage>
</organism>
<keyword evidence="2" id="KW-1185">Reference proteome</keyword>
<gene>
    <name evidence="1" type="ORF">MGN01_02910</name>
</gene>
<reference evidence="1 2" key="1">
    <citation type="submission" date="2019-07" db="EMBL/GenBank/DDBJ databases">
        <title>Whole genome shotgun sequence of Methylobacterium gnaphalii NBRC 107716.</title>
        <authorList>
            <person name="Hosoyama A."/>
            <person name="Uohara A."/>
            <person name="Ohji S."/>
            <person name="Ichikawa N."/>
        </authorList>
    </citation>
    <scope>NUCLEOTIDE SEQUENCE [LARGE SCALE GENOMIC DNA]</scope>
    <source>
        <strain evidence="1 2">NBRC 107716</strain>
    </source>
</reference>
<proteinExistence type="predicted"/>
<dbReference type="AlphaFoldDB" id="A0A512JER9"/>